<reference evidence="2 3" key="1">
    <citation type="submission" date="2019-09" db="EMBL/GenBank/DDBJ databases">
        <title>Draft genome sequencing and comparative genomics of hatchery-associated Vibrios.</title>
        <authorList>
            <person name="Kehlet-Delgado H."/>
            <person name="Mueller R.S."/>
        </authorList>
    </citation>
    <scope>NUCLEOTIDE SEQUENCE [LARGE SCALE GENOMIC DNA]</scope>
    <source>
        <strain evidence="2 3">99-70-13A3</strain>
    </source>
</reference>
<feature type="transmembrane region" description="Helical" evidence="1">
    <location>
        <begin position="86"/>
        <end position="105"/>
    </location>
</feature>
<feature type="transmembrane region" description="Helical" evidence="1">
    <location>
        <begin position="294"/>
        <end position="313"/>
    </location>
</feature>
<keyword evidence="1" id="KW-0812">Transmembrane</keyword>
<proteinExistence type="predicted"/>
<protein>
    <submittedName>
        <fullName evidence="2">EpsG family protein</fullName>
    </submittedName>
</protein>
<evidence type="ECO:0000313" key="2">
    <source>
        <dbReference type="EMBL" id="NOJ13173.1"/>
    </source>
</evidence>
<gene>
    <name evidence="2" type="ORF">F0234_10440</name>
</gene>
<evidence type="ECO:0000313" key="3">
    <source>
        <dbReference type="Proteomes" id="UP000519158"/>
    </source>
</evidence>
<feature type="transmembrane region" description="Helical" evidence="1">
    <location>
        <begin position="320"/>
        <end position="340"/>
    </location>
</feature>
<keyword evidence="1" id="KW-1133">Transmembrane helix</keyword>
<dbReference type="EMBL" id="VTXL01000007">
    <property type="protein sequence ID" value="NOJ13173.1"/>
    <property type="molecule type" value="Genomic_DNA"/>
</dbReference>
<feature type="transmembrane region" description="Helical" evidence="1">
    <location>
        <begin position="263"/>
        <end position="282"/>
    </location>
</feature>
<keyword evidence="1" id="KW-0472">Membrane</keyword>
<evidence type="ECO:0000256" key="1">
    <source>
        <dbReference type="SAM" id="Phobius"/>
    </source>
</evidence>
<accession>A0A7Y4FZ45</accession>
<comment type="caution">
    <text evidence="2">The sequence shown here is derived from an EMBL/GenBank/DDBJ whole genome shotgun (WGS) entry which is preliminary data.</text>
</comment>
<organism evidence="2 3">
    <name type="scientific">Vibrio splendidus</name>
    <dbReference type="NCBI Taxonomy" id="29497"/>
    <lineage>
        <taxon>Bacteria</taxon>
        <taxon>Pseudomonadati</taxon>
        <taxon>Pseudomonadota</taxon>
        <taxon>Gammaproteobacteria</taxon>
        <taxon>Vibrionales</taxon>
        <taxon>Vibrionaceae</taxon>
        <taxon>Vibrio</taxon>
    </lineage>
</organism>
<feature type="transmembrane region" description="Helical" evidence="1">
    <location>
        <begin position="158"/>
        <end position="181"/>
    </location>
</feature>
<feature type="transmembrane region" description="Helical" evidence="1">
    <location>
        <begin position="231"/>
        <end position="256"/>
    </location>
</feature>
<dbReference type="Proteomes" id="UP000519158">
    <property type="component" value="Unassembled WGS sequence"/>
</dbReference>
<feature type="transmembrane region" description="Helical" evidence="1">
    <location>
        <begin position="111"/>
        <end position="129"/>
    </location>
</feature>
<feature type="transmembrane region" description="Helical" evidence="1">
    <location>
        <begin position="193"/>
        <end position="211"/>
    </location>
</feature>
<sequence>MLAYNVIFLILVFLCLSERSNLLLSRYVPIIFSMICVIVFTSIRGDVGQDTSNYFMMYYDIEPYKEYLESGFFYLVRASNFIGLEFNGFLLVVSIFSVSMYFLGISKLVPRKYVILSFLIIFCDLYIYFNISGMRQGIALSICLFSTFFAYRRNIFYFLLWVFFASLFHKSALIFILVYPLLKIKLSYGYKQLLIITVGCLVFFFISKKLLLGSDSLSFIKGGAMYLSEGYNVFSLDAYIIGIIRRFYPIFLFLYFHRKFKSDYILTSSFNVYFFGFLIYAVNYPILQDVTVRFSSYFIMFEAIVVIRILMNLNHQINKIAILGIIFFIVYFKIFTYSSLDAYEYELMDGFL</sequence>
<dbReference type="Pfam" id="PF14897">
    <property type="entry name" value="EpsG"/>
    <property type="match status" value="1"/>
</dbReference>
<feature type="transmembrane region" description="Helical" evidence="1">
    <location>
        <begin position="27"/>
        <end position="47"/>
    </location>
</feature>
<name>A0A7Y4FZ45_VIBSP</name>
<dbReference type="InterPro" id="IPR049458">
    <property type="entry name" value="EpsG-like"/>
</dbReference>
<dbReference type="AlphaFoldDB" id="A0A7Y4FZ45"/>